<reference evidence="1" key="1">
    <citation type="submission" date="2020-10" db="EMBL/GenBank/DDBJ databases">
        <authorList>
            <person name="Castelo-Branco R."/>
            <person name="Eusebio N."/>
            <person name="Adriana R."/>
            <person name="Vieira A."/>
            <person name="Brugerolle De Fraissinette N."/>
            <person name="Rezende De Castro R."/>
            <person name="Schneider M.P."/>
            <person name="Vasconcelos V."/>
            <person name="Leao P.N."/>
        </authorList>
    </citation>
    <scope>NUCLEOTIDE SEQUENCE</scope>
    <source>
        <strain evidence="1">LEGE 07310</strain>
    </source>
</reference>
<accession>A0A8J7A8K9</accession>
<organism evidence="1 2">
    <name type="scientific">Vasconcelosia minhoensis LEGE 07310</name>
    <dbReference type="NCBI Taxonomy" id="915328"/>
    <lineage>
        <taxon>Bacteria</taxon>
        <taxon>Bacillati</taxon>
        <taxon>Cyanobacteriota</taxon>
        <taxon>Cyanophyceae</taxon>
        <taxon>Nodosilineales</taxon>
        <taxon>Cymatolegaceae</taxon>
        <taxon>Vasconcelosia</taxon>
        <taxon>Vasconcelosia minhoensis</taxon>
    </lineage>
</organism>
<comment type="caution">
    <text evidence="1">The sequence shown here is derived from an EMBL/GenBank/DDBJ whole genome shotgun (WGS) entry which is preliminary data.</text>
</comment>
<evidence type="ECO:0000313" key="1">
    <source>
        <dbReference type="EMBL" id="MBE9079157.1"/>
    </source>
</evidence>
<dbReference type="EMBL" id="JADEXG010000048">
    <property type="protein sequence ID" value="MBE9079157.1"/>
    <property type="molecule type" value="Genomic_DNA"/>
</dbReference>
<sequence length="114" mass="12758">MAKGFGTQTDQQFGYVLDLMPAVNAYAAKLSLDFRGEEGPFIGITSELEEAQVWKNIRQAKQAMEAYYGDFILDQLEQSPEVRVSLKRLKRSASGSLKTEIVETLLAVRNPQSK</sequence>
<gene>
    <name evidence="1" type="ORF">IQ241_17935</name>
</gene>
<protein>
    <submittedName>
        <fullName evidence="1">Uncharacterized protein</fullName>
    </submittedName>
</protein>
<dbReference type="AlphaFoldDB" id="A0A8J7A8K9"/>
<dbReference type="Proteomes" id="UP000636505">
    <property type="component" value="Unassembled WGS sequence"/>
</dbReference>
<proteinExistence type="predicted"/>
<dbReference type="RefSeq" id="WP_193909815.1">
    <property type="nucleotide sequence ID" value="NZ_JADEXG010000048.1"/>
</dbReference>
<name>A0A8J7A8K9_9CYAN</name>
<evidence type="ECO:0000313" key="2">
    <source>
        <dbReference type="Proteomes" id="UP000636505"/>
    </source>
</evidence>
<keyword evidence="2" id="KW-1185">Reference proteome</keyword>